<feature type="domain" description="Nuclear receptor" evidence="11">
    <location>
        <begin position="41"/>
        <end position="114"/>
    </location>
</feature>
<dbReference type="PROSITE" id="PS51843">
    <property type="entry name" value="NR_LBD"/>
    <property type="match status" value="1"/>
</dbReference>
<organism evidence="13 14">
    <name type="scientific">Strongyloides papillosus</name>
    <name type="common">Intestinal threadworm</name>
    <dbReference type="NCBI Taxonomy" id="174720"/>
    <lineage>
        <taxon>Eukaryota</taxon>
        <taxon>Metazoa</taxon>
        <taxon>Ecdysozoa</taxon>
        <taxon>Nematoda</taxon>
        <taxon>Chromadorea</taxon>
        <taxon>Rhabditida</taxon>
        <taxon>Tylenchina</taxon>
        <taxon>Panagrolaimomorpha</taxon>
        <taxon>Strongyloidoidea</taxon>
        <taxon>Strongyloididae</taxon>
        <taxon>Strongyloides</taxon>
    </lineage>
</organism>
<dbReference type="GO" id="GO:0000978">
    <property type="term" value="F:RNA polymerase II cis-regulatory region sequence-specific DNA binding"/>
    <property type="evidence" value="ECO:0007669"/>
    <property type="project" value="InterPro"/>
</dbReference>
<evidence type="ECO:0000259" key="12">
    <source>
        <dbReference type="PROSITE" id="PS51843"/>
    </source>
</evidence>
<dbReference type="Pfam" id="PF00105">
    <property type="entry name" value="zf-C4"/>
    <property type="match status" value="1"/>
</dbReference>
<dbReference type="WBParaSite" id="SPAL_0001662400.1">
    <property type="protein sequence ID" value="SPAL_0001662400.1"/>
    <property type="gene ID" value="SPAL_0001662400"/>
</dbReference>
<dbReference type="GO" id="GO:0003700">
    <property type="term" value="F:DNA-binding transcription factor activity"/>
    <property type="evidence" value="ECO:0007669"/>
    <property type="project" value="InterPro"/>
</dbReference>
<evidence type="ECO:0000256" key="4">
    <source>
        <dbReference type="ARBA" id="ARBA00022771"/>
    </source>
</evidence>
<evidence type="ECO:0000256" key="3">
    <source>
        <dbReference type="ARBA" id="ARBA00022723"/>
    </source>
</evidence>
<dbReference type="PRINTS" id="PR00047">
    <property type="entry name" value="STROIDFINGER"/>
</dbReference>
<evidence type="ECO:0000256" key="6">
    <source>
        <dbReference type="ARBA" id="ARBA00023015"/>
    </source>
</evidence>
<dbReference type="AlphaFoldDB" id="A0A0N5CFI7"/>
<dbReference type="Gene3D" id="1.10.565.10">
    <property type="entry name" value="Retinoid X Receptor"/>
    <property type="match status" value="1"/>
</dbReference>
<keyword evidence="10" id="KW-0539">Nucleus</keyword>
<proteinExistence type="inferred from homology"/>
<name>A0A0N5CFI7_STREA</name>
<reference evidence="14" key="1">
    <citation type="submission" date="2017-02" db="UniProtKB">
        <authorList>
            <consortium name="WormBaseParasite"/>
        </authorList>
    </citation>
    <scope>IDENTIFICATION</scope>
</reference>
<keyword evidence="5" id="KW-0862">Zinc</keyword>
<dbReference type="InterPro" id="IPR000536">
    <property type="entry name" value="Nucl_hrmn_rcpt_lig-bd"/>
</dbReference>
<dbReference type="InterPro" id="IPR013088">
    <property type="entry name" value="Znf_NHR/GATA"/>
</dbReference>
<dbReference type="PANTHER" id="PTHR46011:SF16">
    <property type="entry name" value="NUCLEAR HORMONE RECEPTOR FAMILY MEMBER NHR-66"/>
    <property type="match status" value="1"/>
</dbReference>
<keyword evidence="6" id="KW-0805">Transcription regulation</keyword>
<feature type="domain" description="NR LBD" evidence="12">
    <location>
        <begin position="172"/>
        <end position="439"/>
    </location>
</feature>
<keyword evidence="4" id="KW-0863">Zinc-finger</keyword>
<dbReference type="GO" id="GO:0008270">
    <property type="term" value="F:zinc ion binding"/>
    <property type="evidence" value="ECO:0007669"/>
    <property type="project" value="UniProtKB-KW"/>
</dbReference>
<dbReference type="InterPro" id="IPR035500">
    <property type="entry name" value="NHR-like_dom_sf"/>
</dbReference>
<dbReference type="Gene3D" id="3.30.50.10">
    <property type="entry name" value="Erythroid Transcription Factor GATA-1, subunit A"/>
    <property type="match status" value="1"/>
</dbReference>
<dbReference type="SMART" id="SM00430">
    <property type="entry name" value="HOLI"/>
    <property type="match status" value="1"/>
</dbReference>
<accession>A0A0N5CFI7</accession>
<evidence type="ECO:0000259" key="11">
    <source>
        <dbReference type="PROSITE" id="PS51030"/>
    </source>
</evidence>
<dbReference type="InterPro" id="IPR001628">
    <property type="entry name" value="Znf_hrmn_rcpt"/>
</dbReference>
<dbReference type="CDD" id="cd06960">
    <property type="entry name" value="NR_DBD_HNF4A"/>
    <property type="match status" value="1"/>
</dbReference>
<evidence type="ECO:0000256" key="1">
    <source>
        <dbReference type="ARBA" id="ARBA00004123"/>
    </source>
</evidence>
<dbReference type="STRING" id="174720.A0A0N5CFI7"/>
<comment type="subcellular location">
    <subcellularLocation>
        <location evidence="1">Nucleus</location>
    </subcellularLocation>
</comment>
<evidence type="ECO:0000313" key="13">
    <source>
        <dbReference type="Proteomes" id="UP000046392"/>
    </source>
</evidence>
<dbReference type="GO" id="GO:0005634">
    <property type="term" value="C:nucleus"/>
    <property type="evidence" value="ECO:0007669"/>
    <property type="project" value="UniProtKB-SubCell"/>
</dbReference>
<dbReference type="PROSITE" id="PS51030">
    <property type="entry name" value="NUCLEAR_REC_DBD_2"/>
    <property type="match status" value="1"/>
</dbReference>
<keyword evidence="9" id="KW-0675">Receptor</keyword>
<evidence type="ECO:0000256" key="5">
    <source>
        <dbReference type="ARBA" id="ARBA00022833"/>
    </source>
</evidence>
<comment type="similarity">
    <text evidence="2">Belongs to the nuclear hormone receptor family.</text>
</comment>
<keyword evidence="7" id="KW-0238">DNA-binding</keyword>
<evidence type="ECO:0000256" key="8">
    <source>
        <dbReference type="ARBA" id="ARBA00023163"/>
    </source>
</evidence>
<evidence type="ECO:0000256" key="9">
    <source>
        <dbReference type="ARBA" id="ARBA00023170"/>
    </source>
</evidence>
<evidence type="ECO:0000256" key="2">
    <source>
        <dbReference type="ARBA" id="ARBA00005993"/>
    </source>
</evidence>
<sequence length="440" mass="52042">MWLYQFNFISLFTLKKMANPNSIHEKNLPNSTKRKNFKLQTALCSICNGESTGIHFGAESCGSCSAFFRRSVVMGKIYSYHSIYCKSEYKWKKCRACRLQRCYEMGMIKSAVQNKRDAIGKQSKQGIIARENFRRNNLLKNTSNGELNIHYQTPTTSDISISNQPYHNLKVKDDNIVEELFRRYQILKDDRKLFYTKRNSFKLFDDNINLEPSELSDFGECLHLLWRIEPRLIIKFISTNKFIKCLHPEEKLKIYKNFLPFFQALEEPYLTWINGGINLNWWVMANKTYIDMSNIDEYFTTKNVFNYINLDKETIIKLFISSYKNAIDLIAKVMEENNINEYEFVFLIALLLFEPTIPDIKEETMKYLQKLRDHVFVEMYNYEKHHNNCTNVDVKIGSIIMILSGVKIHTKKVIENFCFLRTFSILPKSKLCDIDTFYTY</sequence>
<dbReference type="SUPFAM" id="SSF48508">
    <property type="entry name" value="Nuclear receptor ligand-binding domain"/>
    <property type="match status" value="1"/>
</dbReference>
<dbReference type="SMART" id="SM00399">
    <property type="entry name" value="ZnF_C4"/>
    <property type="match status" value="1"/>
</dbReference>
<dbReference type="PANTHER" id="PTHR46011">
    <property type="entry name" value="NUCLEAR HORMONE RECEPTOR FAMILY MEMBER NHR-86-RELATED"/>
    <property type="match status" value="1"/>
</dbReference>
<keyword evidence="3" id="KW-0479">Metal-binding</keyword>
<evidence type="ECO:0000256" key="7">
    <source>
        <dbReference type="ARBA" id="ARBA00023125"/>
    </source>
</evidence>
<dbReference type="InterPro" id="IPR049636">
    <property type="entry name" value="HNF4-like_DBD"/>
</dbReference>
<dbReference type="SUPFAM" id="SSF57716">
    <property type="entry name" value="Glucocorticoid receptor-like (DNA-binding domain)"/>
    <property type="match status" value="1"/>
</dbReference>
<dbReference type="Pfam" id="PF00104">
    <property type="entry name" value="Hormone_recep"/>
    <property type="match status" value="1"/>
</dbReference>
<evidence type="ECO:0000256" key="10">
    <source>
        <dbReference type="ARBA" id="ARBA00023242"/>
    </source>
</evidence>
<keyword evidence="13" id="KW-1185">Reference proteome</keyword>
<evidence type="ECO:0000313" key="14">
    <source>
        <dbReference type="WBParaSite" id="SPAL_0001662400.1"/>
    </source>
</evidence>
<protein>
    <submittedName>
        <fullName evidence="14">Nuclear receptor</fullName>
    </submittedName>
</protein>
<dbReference type="Proteomes" id="UP000046392">
    <property type="component" value="Unplaced"/>
</dbReference>
<keyword evidence="8" id="KW-0804">Transcription</keyword>